<evidence type="ECO:0000256" key="1">
    <source>
        <dbReference type="ARBA" id="ARBA00038242"/>
    </source>
</evidence>
<comment type="similarity">
    <text evidence="1">Belongs to the MLP family.</text>
</comment>
<feature type="domain" description="Bet v I/Major latex protein" evidence="2">
    <location>
        <begin position="53"/>
        <end position="167"/>
    </location>
</feature>
<accession>A0AAQ3N638</accession>
<dbReference type="Gene3D" id="3.30.530.20">
    <property type="match status" value="1"/>
</dbReference>
<dbReference type="SUPFAM" id="SSF55961">
    <property type="entry name" value="Bet v1-like"/>
    <property type="match status" value="1"/>
</dbReference>
<dbReference type="AlphaFoldDB" id="A0AAQ3N638"/>
<protein>
    <recommendedName>
        <fullName evidence="2">Bet v I/Major latex protein domain-containing protein</fullName>
    </recommendedName>
</protein>
<gene>
    <name evidence="3" type="ORF">V8G54_024555</name>
</gene>
<dbReference type="InterPro" id="IPR023393">
    <property type="entry name" value="START-like_dom_sf"/>
</dbReference>
<dbReference type="PANTHER" id="PTHR31338">
    <property type="entry name" value="POLYKETIDE CYCLASE/DEHYDRASE AND LIPID TRANSPORT SUPERFAMILY PROTEIN"/>
    <property type="match status" value="1"/>
</dbReference>
<dbReference type="GO" id="GO:0006952">
    <property type="term" value="P:defense response"/>
    <property type="evidence" value="ECO:0007669"/>
    <property type="project" value="InterPro"/>
</dbReference>
<organism evidence="3 4">
    <name type="scientific">Vigna mungo</name>
    <name type="common">Black gram</name>
    <name type="synonym">Phaseolus mungo</name>
    <dbReference type="NCBI Taxonomy" id="3915"/>
    <lineage>
        <taxon>Eukaryota</taxon>
        <taxon>Viridiplantae</taxon>
        <taxon>Streptophyta</taxon>
        <taxon>Embryophyta</taxon>
        <taxon>Tracheophyta</taxon>
        <taxon>Spermatophyta</taxon>
        <taxon>Magnoliopsida</taxon>
        <taxon>eudicotyledons</taxon>
        <taxon>Gunneridae</taxon>
        <taxon>Pentapetalae</taxon>
        <taxon>rosids</taxon>
        <taxon>fabids</taxon>
        <taxon>Fabales</taxon>
        <taxon>Fabaceae</taxon>
        <taxon>Papilionoideae</taxon>
        <taxon>50 kb inversion clade</taxon>
        <taxon>NPAAA clade</taxon>
        <taxon>indigoferoid/millettioid clade</taxon>
        <taxon>Phaseoleae</taxon>
        <taxon>Vigna</taxon>
    </lineage>
</organism>
<reference evidence="3 4" key="1">
    <citation type="journal article" date="2023" name="Life. Sci Alliance">
        <title>Evolutionary insights into 3D genome organization and epigenetic landscape of Vigna mungo.</title>
        <authorList>
            <person name="Junaid A."/>
            <person name="Singh B."/>
            <person name="Bhatia S."/>
        </authorList>
    </citation>
    <scope>NUCLEOTIDE SEQUENCE [LARGE SCALE GENOMIC DNA]</scope>
    <source>
        <strain evidence="3">Urdbean</strain>
    </source>
</reference>
<name>A0AAQ3N638_VIGMU</name>
<evidence type="ECO:0000259" key="2">
    <source>
        <dbReference type="SMART" id="SM01037"/>
    </source>
</evidence>
<dbReference type="Pfam" id="PF00407">
    <property type="entry name" value="Bet_v_1"/>
    <property type="match status" value="1"/>
</dbReference>
<sequence>MILFLSSLSRFFHSLPWLLLEELALNFQFMELQTNGSTPTQTSSTIFNTLLIKFMEPDSMKVMIGMRMIRIFVVTCERTDGKTVTCHEAIESVDVQKKIIVFKLFGEDVDDKYKVLKLIFEAIEKDGGSTKRSVEYEKVSEDVHPPYGYLELLDHCIKDVDAYLVKAEQNAEN</sequence>
<evidence type="ECO:0000313" key="4">
    <source>
        <dbReference type="Proteomes" id="UP001374535"/>
    </source>
</evidence>
<dbReference type="InterPro" id="IPR000916">
    <property type="entry name" value="Bet_v_I/MLP"/>
</dbReference>
<proteinExistence type="inferred from homology"/>
<dbReference type="PANTHER" id="PTHR31338:SF16">
    <property type="entry name" value="POLYKETIDE CYCLASE_DEHYDRASE AND LIPID TRANSPORT SUPERFAMILY PROTEIN"/>
    <property type="match status" value="1"/>
</dbReference>
<dbReference type="EMBL" id="CP144694">
    <property type="protein sequence ID" value="WVZ03749.1"/>
    <property type="molecule type" value="Genomic_DNA"/>
</dbReference>
<dbReference type="InterPro" id="IPR052006">
    <property type="entry name" value="MLP-like"/>
</dbReference>
<keyword evidence="4" id="KW-1185">Reference proteome</keyword>
<evidence type="ECO:0000313" key="3">
    <source>
        <dbReference type="EMBL" id="WVZ03749.1"/>
    </source>
</evidence>
<dbReference type="Proteomes" id="UP001374535">
    <property type="component" value="Chromosome 7"/>
</dbReference>
<dbReference type="SMART" id="SM01037">
    <property type="entry name" value="Bet_v_1"/>
    <property type="match status" value="1"/>
</dbReference>